<evidence type="ECO:0008006" key="4">
    <source>
        <dbReference type="Google" id="ProtNLM"/>
    </source>
</evidence>
<dbReference type="InParanoid" id="A0A0C2X4M0"/>
<dbReference type="STRING" id="946122.A0A0C2X4M0"/>
<accession>A0A0C2X4M0</accession>
<reference evidence="2 3" key="1">
    <citation type="submission" date="2014-04" db="EMBL/GenBank/DDBJ databases">
        <title>Evolutionary Origins and Diversification of the Mycorrhizal Mutualists.</title>
        <authorList>
            <consortium name="DOE Joint Genome Institute"/>
            <consortium name="Mycorrhizal Genomics Consortium"/>
            <person name="Kohler A."/>
            <person name="Kuo A."/>
            <person name="Nagy L.G."/>
            <person name="Floudas D."/>
            <person name="Copeland A."/>
            <person name="Barry K.W."/>
            <person name="Cichocki N."/>
            <person name="Veneault-Fourrey C."/>
            <person name="LaButti K."/>
            <person name="Lindquist E.A."/>
            <person name="Lipzen A."/>
            <person name="Lundell T."/>
            <person name="Morin E."/>
            <person name="Murat C."/>
            <person name="Riley R."/>
            <person name="Ohm R."/>
            <person name="Sun H."/>
            <person name="Tunlid A."/>
            <person name="Henrissat B."/>
            <person name="Grigoriev I.V."/>
            <person name="Hibbett D.S."/>
            <person name="Martin F."/>
        </authorList>
    </citation>
    <scope>NUCLEOTIDE SEQUENCE [LARGE SCALE GENOMIC DNA]</scope>
    <source>
        <strain evidence="2 3">Koide BX008</strain>
    </source>
</reference>
<protein>
    <recommendedName>
        <fullName evidence="4">BTB domain-containing protein</fullName>
    </recommendedName>
</protein>
<dbReference type="AlphaFoldDB" id="A0A0C2X4M0"/>
<dbReference type="OrthoDB" id="6359816at2759"/>
<gene>
    <name evidence="2" type="ORF">M378DRAFT_21414</name>
</gene>
<feature type="region of interest" description="Disordered" evidence="1">
    <location>
        <begin position="1"/>
        <end position="24"/>
    </location>
</feature>
<evidence type="ECO:0000313" key="3">
    <source>
        <dbReference type="Proteomes" id="UP000054549"/>
    </source>
</evidence>
<keyword evidence="3" id="KW-1185">Reference proteome</keyword>
<dbReference type="Proteomes" id="UP000054549">
    <property type="component" value="Unassembled WGS sequence"/>
</dbReference>
<name>A0A0C2X4M0_AMAMK</name>
<proteinExistence type="predicted"/>
<evidence type="ECO:0000313" key="2">
    <source>
        <dbReference type="EMBL" id="KIL69207.1"/>
    </source>
</evidence>
<dbReference type="HOGENOM" id="CLU_052397_0_1_1"/>
<evidence type="ECO:0000256" key="1">
    <source>
        <dbReference type="SAM" id="MobiDB-lite"/>
    </source>
</evidence>
<sequence length="302" mass="33825">MDLPNIPVGEATHPHDANLPIDAQEPFGSSPAANLVLRSSDSVDFHVLEGLMRLVSPHFDSLFPLNNPHSKDGRAVIRVAEDSKTMHQLLSIIYHHIDEVDIQDFELYTSIVKAVRVYRMAIIESKLRKQALVSRLDASESLRMYALATTLQWGDVAKAAALNTLPEPLDEISDLKELSWITGADLYRLVSFRFRCGDAACRSLKEDRGFTHHGLDRWQSYWDGYGIQKGITSKGLFKKIKACPRGSTVDELYASELEKIGRWNQDFSINVKGAAFHGMMECRSSIGKVIEEAISKVPLDMP</sequence>
<organism evidence="2 3">
    <name type="scientific">Amanita muscaria (strain Koide BX008)</name>
    <dbReference type="NCBI Taxonomy" id="946122"/>
    <lineage>
        <taxon>Eukaryota</taxon>
        <taxon>Fungi</taxon>
        <taxon>Dikarya</taxon>
        <taxon>Basidiomycota</taxon>
        <taxon>Agaricomycotina</taxon>
        <taxon>Agaricomycetes</taxon>
        <taxon>Agaricomycetidae</taxon>
        <taxon>Agaricales</taxon>
        <taxon>Pluteineae</taxon>
        <taxon>Amanitaceae</taxon>
        <taxon>Amanita</taxon>
    </lineage>
</organism>
<dbReference type="EMBL" id="KN818226">
    <property type="protein sequence ID" value="KIL69207.1"/>
    <property type="molecule type" value="Genomic_DNA"/>
</dbReference>